<name>A0A9P0GGQ7_9CUCU</name>
<proteinExistence type="predicted"/>
<dbReference type="EMBL" id="OV651821">
    <property type="protein sequence ID" value="CAH1115295.1"/>
    <property type="molecule type" value="Genomic_DNA"/>
</dbReference>
<dbReference type="AlphaFoldDB" id="A0A9P0GGQ7"/>
<evidence type="ECO:0000313" key="1">
    <source>
        <dbReference type="EMBL" id="CAH1115295.1"/>
    </source>
</evidence>
<evidence type="ECO:0000313" key="2">
    <source>
        <dbReference type="Proteomes" id="UP001153636"/>
    </source>
</evidence>
<protein>
    <submittedName>
        <fullName evidence="1">Uncharacterized protein</fullName>
    </submittedName>
</protein>
<reference evidence="1" key="1">
    <citation type="submission" date="2022-01" db="EMBL/GenBank/DDBJ databases">
        <authorList>
            <person name="King R."/>
        </authorList>
    </citation>
    <scope>NUCLEOTIDE SEQUENCE</scope>
</reference>
<gene>
    <name evidence="1" type="ORF">PSYICH_LOCUS15666</name>
</gene>
<keyword evidence="2" id="KW-1185">Reference proteome</keyword>
<dbReference type="OrthoDB" id="6753455at2759"/>
<organism evidence="1 2">
    <name type="scientific">Psylliodes chrysocephalus</name>
    <dbReference type="NCBI Taxonomy" id="3402493"/>
    <lineage>
        <taxon>Eukaryota</taxon>
        <taxon>Metazoa</taxon>
        <taxon>Ecdysozoa</taxon>
        <taxon>Arthropoda</taxon>
        <taxon>Hexapoda</taxon>
        <taxon>Insecta</taxon>
        <taxon>Pterygota</taxon>
        <taxon>Neoptera</taxon>
        <taxon>Endopterygota</taxon>
        <taxon>Coleoptera</taxon>
        <taxon>Polyphaga</taxon>
        <taxon>Cucujiformia</taxon>
        <taxon>Chrysomeloidea</taxon>
        <taxon>Chrysomelidae</taxon>
        <taxon>Galerucinae</taxon>
        <taxon>Alticini</taxon>
        <taxon>Psylliodes</taxon>
    </lineage>
</organism>
<accession>A0A9P0GGQ7</accession>
<dbReference type="Proteomes" id="UP001153636">
    <property type="component" value="Chromosome 9"/>
</dbReference>
<sequence>MHAMFLAENNDISMSYETYRTIFCKDFNIALSFPRTDTCSTCDKFTPKTKSLETEKKSSNDPIRITSLDRDILKLHTANKIHKIKASTFYDRKQIARINSRNATNATEAICLDYGKNLSVPNIQANDAYYKRQLSEYALNIHVLGSSNKKYFLLVPPTQKRREKR</sequence>